<feature type="domain" description="PARP catalytic" evidence="1">
    <location>
        <begin position="244"/>
        <end position="350"/>
    </location>
</feature>
<dbReference type="Pfam" id="PF00644">
    <property type="entry name" value="PARP"/>
    <property type="match status" value="1"/>
</dbReference>
<evidence type="ECO:0000259" key="1">
    <source>
        <dbReference type="Pfam" id="PF00644"/>
    </source>
</evidence>
<dbReference type="InterPro" id="IPR012317">
    <property type="entry name" value="Poly(ADP-ribose)pol_cat_dom"/>
</dbReference>
<gene>
    <name evidence="2" type="ORF">SCF082_LOCUS18280</name>
</gene>
<dbReference type="EMBL" id="CAXAMM010012224">
    <property type="protein sequence ID" value="CAK9028276.1"/>
    <property type="molecule type" value="Genomic_DNA"/>
</dbReference>
<evidence type="ECO:0000313" key="2">
    <source>
        <dbReference type="EMBL" id="CAK9028276.1"/>
    </source>
</evidence>
<organism evidence="2 3">
    <name type="scientific">Durusdinium trenchii</name>
    <dbReference type="NCBI Taxonomy" id="1381693"/>
    <lineage>
        <taxon>Eukaryota</taxon>
        <taxon>Sar</taxon>
        <taxon>Alveolata</taxon>
        <taxon>Dinophyceae</taxon>
        <taxon>Suessiales</taxon>
        <taxon>Symbiodiniaceae</taxon>
        <taxon>Durusdinium</taxon>
    </lineage>
</organism>
<evidence type="ECO:0000313" key="3">
    <source>
        <dbReference type="Proteomes" id="UP001642464"/>
    </source>
</evidence>
<comment type="caution">
    <text evidence="2">The sequence shown here is derived from an EMBL/GenBank/DDBJ whole genome shotgun (WGS) entry which is preliminary data.</text>
</comment>
<reference evidence="2 3" key="1">
    <citation type="submission" date="2024-02" db="EMBL/GenBank/DDBJ databases">
        <authorList>
            <person name="Chen Y."/>
            <person name="Shah S."/>
            <person name="Dougan E. K."/>
            <person name="Thang M."/>
            <person name="Chan C."/>
        </authorList>
    </citation>
    <scope>NUCLEOTIDE SEQUENCE [LARGE SCALE GENOMIC DNA]</scope>
</reference>
<sequence>MTCEDLERRWSMRKGHRHLLESLKGRSTFSHSISKKWLRRQKESELPVKDLAKQTESRKYRKSKDRFTLASGREALDWEHENVEPFCFDTDFDSEFDDDSLSEASWSFSRQSTTGSVSSLETLSASDPPVVTTALRFVAERWEEAQVVADIVAKTYKPPPRQIPPKAKEALASPLSVEGEDFLISAAPRHEVRPMFAGWPPANLRSEHDRVLSFAKLPEVAPGEETKASNCSRTMRESVVSSTSDEYEAVTRYFQATLGEKAEIHDLNRINVPKFRERFLTDGDHTIMFHGCRSSQNEASILEKGFRVASCVSGGTKFGTWFAYRADYSNRGYSFQDQDGLEHLFVCVVSYFYTVMDQALMRVVGQDCAYPQWLIRYRTARTPAYVPPVYAPPVVAGTSRPGKSTNRGRDRTWYVVRDGQWQLEGT</sequence>
<accession>A0ABP0KN09</accession>
<proteinExistence type="predicted"/>
<keyword evidence="3" id="KW-1185">Reference proteome</keyword>
<protein>
    <submittedName>
        <fullName evidence="2">PARP catalytic domain-containing protein</fullName>
    </submittedName>
</protein>
<dbReference type="SUPFAM" id="SSF56399">
    <property type="entry name" value="ADP-ribosylation"/>
    <property type="match status" value="1"/>
</dbReference>
<dbReference type="Proteomes" id="UP001642464">
    <property type="component" value="Unassembled WGS sequence"/>
</dbReference>
<name>A0ABP0KN09_9DINO</name>
<dbReference type="Gene3D" id="3.90.228.10">
    <property type="match status" value="1"/>
</dbReference>